<proteinExistence type="predicted"/>
<evidence type="ECO:0000256" key="2">
    <source>
        <dbReference type="SAM" id="Phobius"/>
    </source>
</evidence>
<dbReference type="Proteomes" id="UP001303647">
    <property type="component" value="Unassembled WGS sequence"/>
</dbReference>
<keyword evidence="4" id="KW-1185">Reference proteome</keyword>
<evidence type="ECO:0000256" key="1">
    <source>
        <dbReference type="SAM" id="MobiDB-lite"/>
    </source>
</evidence>
<dbReference type="PANTHER" id="PTHR39466:SF1">
    <property type="entry name" value="RGS DOMAIN-CONTAINING PROTEIN"/>
    <property type="match status" value="1"/>
</dbReference>
<dbReference type="InterPro" id="IPR044926">
    <property type="entry name" value="RGS_subdomain_2"/>
</dbReference>
<feature type="transmembrane region" description="Helical" evidence="2">
    <location>
        <begin position="246"/>
        <end position="270"/>
    </location>
</feature>
<evidence type="ECO:0000313" key="3">
    <source>
        <dbReference type="EMBL" id="KAK4250922.1"/>
    </source>
</evidence>
<comment type="caution">
    <text evidence="3">The sequence shown here is derived from an EMBL/GenBank/DDBJ whole genome shotgun (WGS) entry which is preliminary data.</text>
</comment>
<feature type="transmembrane region" description="Helical" evidence="2">
    <location>
        <begin position="211"/>
        <end position="234"/>
    </location>
</feature>
<keyword evidence="2" id="KW-0812">Transmembrane</keyword>
<reference evidence="3" key="1">
    <citation type="journal article" date="2023" name="Mol. Phylogenet. Evol.">
        <title>Genome-scale phylogeny and comparative genomics of the fungal order Sordariales.</title>
        <authorList>
            <person name="Hensen N."/>
            <person name="Bonometti L."/>
            <person name="Westerberg I."/>
            <person name="Brannstrom I.O."/>
            <person name="Guillou S."/>
            <person name="Cros-Aarteil S."/>
            <person name="Calhoun S."/>
            <person name="Haridas S."/>
            <person name="Kuo A."/>
            <person name="Mondo S."/>
            <person name="Pangilinan J."/>
            <person name="Riley R."/>
            <person name="LaButti K."/>
            <person name="Andreopoulos B."/>
            <person name="Lipzen A."/>
            <person name="Chen C."/>
            <person name="Yan M."/>
            <person name="Daum C."/>
            <person name="Ng V."/>
            <person name="Clum A."/>
            <person name="Steindorff A."/>
            <person name="Ohm R.A."/>
            <person name="Martin F."/>
            <person name="Silar P."/>
            <person name="Natvig D.O."/>
            <person name="Lalanne C."/>
            <person name="Gautier V."/>
            <person name="Ament-Velasquez S.L."/>
            <person name="Kruys A."/>
            <person name="Hutchinson M.I."/>
            <person name="Powell A.J."/>
            <person name="Barry K."/>
            <person name="Miller A.N."/>
            <person name="Grigoriev I.V."/>
            <person name="Debuchy R."/>
            <person name="Gladieux P."/>
            <person name="Hiltunen Thoren M."/>
            <person name="Johannesson H."/>
        </authorList>
    </citation>
    <scope>NUCLEOTIDE SEQUENCE</scope>
    <source>
        <strain evidence="3">CBS 359.72</strain>
    </source>
</reference>
<dbReference type="SUPFAM" id="SSF48097">
    <property type="entry name" value="Regulator of G-protein signaling, RGS"/>
    <property type="match status" value="1"/>
</dbReference>
<dbReference type="InterPro" id="IPR036305">
    <property type="entry name" value="RGS_sf"/>
</dbReference>
<evidence type="ECO:0000313" key="4">
    <source>
        <dbReference type="Proteomes" id="UP001303647"/>
    </source>
</evidence>
<organism evidence="3 4">
    <name type="scientific">Corynascus novoguineensis</name>
    <dbReference type="NCBI Taxonomy" id="1126955"/>
    <lineage>
        <taxon>Eukaryota</taxon>
        <taxon>Fungi</taxon>
        <taxon>Dikarya</taxon>
        <taxon>Ascomycota</taxon>
        <taxon>Pezizomycotina</taxon>
        <taxon>Sordariomycetes</taxon>
        <taxon>Sordariomycetidae</taxon>
        <taxon>Sordariales</taxon>
        <taxon>Chaetomiaceae</taxon>
        <taxon>Corynascus</taxon>
    </lineage>
</organism>
<feature type="transmembrane region" description="Helical" evidence="2">
    <location>
        <begin position="348"/>
        <end position="370"/>
    </location>
</feature>
<dbReference type="AlphaFoldDB" id="A0AAN7HMX4"/>
<dbReference type="EMBL" id="MU857609">
    <property type="protein sequence ID" value="KAK4250922.1"/>
    <property type="molecule type" value="Genomic_DNA"/>
</dbReference>
<dbReference type="PANTHER" id="PTHR39466">
    <property type="entry name" value="RGS DOMAIN-CONTAINING PROTEIN"/>
    <property type="match status" value="1"/>
</dbReference>
<gene>
    <name evidence="3" type="ORF">C7999DRAFT_38058</name>
</gene>
<feature type="region of interest" description="Disordered" evidence="1">
    <location>
        <begin position="78"/>
        <end position="105"/>
    </location>
</feature>
<accession>A0AAN7HMX4</accession>
<dbReference type="Gene3D" id="1.10.167.10">
    <property type="entry name" value="Regulator of G-protein Signalling 4, domain 2"/>
    <property type="match status" value="1"/>
</dbReference>
<reference evidence="3" key="2">
    <citation type="submission" date="2023-05" db="EMBL/GenBank/DDBJ databases">
        <authorList>
            <consortium name="Lawrence Berkeley National Laboratory"/>
            <person name="Steindorff A."/>
            <person name="Hensen N."/>
            <person name="Bonometti L."/>
            <person name="Westerberg I."/>
            <person name="Brannstrom I.O."/>
            <person name="Guillou S."/>
            <person name="Cros-Aarteil S."/>
            <person name="Calhoun S."/>
            <person name="Haridas S."/>
            <person name="Kuo A."/>
            <person name="Mondo S."/>
            <person name="Pangilinan J."/>
            <person name="Riley R."/>
            <person name="Labutti K."/>
            <person name="Andreopoulos B."/>
            <person name="Lipzen A."/>
            <person name="Chen C."/>
            <person name="Yanf M."/>
            <person name="Daum C."/>
            <person name="Ng V."/>
            <person name="Clum A."/>
            <person name="Ohm R."/>
            <person name="Martin F."/>
            <person name="Silar P."/>
            <person name="Natvig D."/>
            <person name="Lalanne C."/>
            <person name="Gautier V."/>
            <person name="Ament-Velasquez S.L."/>
            <person name="Kruys A."/>
            <person name="Hutchinson M.I."/>
            <person name="Powell A.J."/>
            <person name="Barry K."/>
            <person name="Miller A.N."/>
            <person name="Grigoriev I.V."/>
            <person name="Debuchy R."/>
            <person name="Gladieux P."/>
            <person name="Thoren M.H."/>
            <person name="Johannesson H."/>
        </authorList>
    </citation>
    <scope>NUCLEOTIDE SEQUENCE</scope>
    <source>
        <strain evidence="3">CBS 359.72</strain>
    </source>
</reference>
<sequence length="376" mass="42348">MLLPSRPELTRSQPCTLRDFMNYLLHVERSAENLQFFLWHRDYERRFSAAKTADLSLAPEWTQAMEDDTIARLRKEHAEKVRKPARGAAASSEGMDFEESKDDTNESATVTEKYHILATRAFSLAGVEKPFRIQPFRMEADRIIATYIMDGASRQLNLSEQDRKAVLQAVSYTTHPSAFRLLVHLTEAPLREQCHPNFIRWSICNGNPARLTFALALGVGMILAGLVAATILTLSSTGRSYRALAAIAWVVGFAAVSAALNGMCVILHCVHHRQIRPWEFFDSDHRVERGDGDPANAATCSWDRPGSTSSYEDEPWVIRYRKRHILHKIFDQEEWIQEPALRQAQNTIVVQSIVFAVVCTGVLTAVFVAVPSGGFF</sequence>
<keyword evidence="2" id="KW-1133">Transmembrane helix</keyword>
<protein>
    <submittedName>
        <fullName evidence="3">Inorganic pyrophosphatase</fullName>
    </submittedName>
</protein>
<keyword evidence="2" id="KW-0472">Membrane</keyword>
<name>A0AAN7HMX4_9PEZI</name>